<evidence type="ECO:0000313" key="2">
    <source>
        <dbReference type="EMBL" id="EGR34634.1"/>
    </source>
</evidence>
<feature type="non-terminal residue" evidence="2">
    <location>
        <position position="1"/>
    </location>
</feature>
<gene>
    <name evidence="2" type="ORF">IMG5_005560</name>
</gene>
<evidence type="ECO:0008006" key="4">
    <source>
        <dbReference type="Google" id="ProtNLM"/>
    </source>
</evidence>
<keyword evidence="3" id="KW-1185">Reference proteome</keyword>
<dbReference type="GeneID" id="14910822"/>
<evidence type="ECO:0000313" key="3">
    <source>
        <dbReference type="Proteomes" id="UP000008983"/>
    </source>
</evidence>
<reference evidence="2 3" key="1">
    <citation type="submission" date="2011-07" db="EMBL/GenBank/DDBJ databases">
        <authorList>
            <person name="Coyne R."/>
            <person name="Brami D."/>
            <person name="Johnson J."/>
            <person name="Hostetler J."/>
            <person name="Hannick L."/>
            <person name="Clark T."/>
            <person name="Cassidy-Hanley D."/>
            <person name="Inman J."/>
        </authorList>
    </citation>
    <scope>NUCLEOTIDE SEQUENCE [LARGE SCALE GENOMIC DNA]</scope>
    <source>
        <strain evidence="2 3">G5</strain>
    </source>
</reference>
<evidence type="ECO:0000256" key="1">
    <source>
        <dbReference type="SAM" id="Phobius"/>
    </source>
</evidence>
<name>G0QJI3_ICHMU</name>
<dbReference type="Proteomes" id="UP000008983">
    <property type="component" value="Unassembled WGS sequence"/>
</dbReference>
<keyword evidence="1" id="KW-0812">Transmembrane</keyword>
<feature type="non-terminal residue" evidence="2">
    <location>
        <position position="147"/>
    </location>
</feature>
<dbReference type="InParanoid" id="G0QJI3"/>
<dbReference type="RefSeq" id="XP_004039938.1">
    <property type="nucleotide sequence ID" value="XM_004039890.1"/>
</dbReference>
<keyword evidence="1" id="KW-1133">Transmembrane helix</keyword>
<protein>
    <recommendedName>
        <fullName evidence="4">Transmembrane protein</fullName>
    </recommendedName>
</protein>
<organism evidence="2 3">
    <name type="scientific">Ichthyophthirius multifiliis</name>
    <name type="common">White spot disease agent</name>
    <name type="synonym">Ich</name>
    <dbReference type="NCBI Taxonomy" id="5932"/>
    <lineage>
        <taxon>Eukaryota</taxon>
        <taxon>Sar</taxon>
        <taxon>Alveolata</taxon>
        <taxon>Ciliophora</taxon>
        <taxon>Intramacronucleata</taxon>
        <taxon>Oligohymenophorea</taxon>
        <taxon>Hymenostomatida</taxon>
        <taxon>Ophryoglenina</taxon>
        <taxon>Ichthyophthirius</taxon>
    </lineage>
</organism>
<dbReference type="EMBL" id="GL983067">
    <property type="protein sequence ID" value="EGR34634.1"/>
    <property type="molecule type" value="Genomic_DNA"/>
</dbReference>
<sequence>VIPMHNHLHHNIIVTIIFLMHILTQQEDLDIQIKIPLKFNKFLHMKIGNINMMVNGGILDLFHGICFGFQVHFYFAVLYILKILKMKKEIQPKLFFIIINQDYRYIEVQIFMMVILMMQKSKTSKIKMKRTNNKNYDQQQKKIEHFL</sequence>
<keyword evidence="1" id="KW-0472">Membrane</keyword>
<proteinExistence type="predicted"/>
<dbReference type="AlphaFoldDB" id="G0QJI3"/>
<feature type="transmembrane region" description="Helical" evidence="1">
    <location>
        <begin position="61"/>
        <end position="81"/>
    </location>
</feature>
<accession>G0QJI3</accession>